<protein>
    <recommendedName>
        <fullName evidence="3">DNA-binding transcriptional regulator, MarR family</fullName>
    </recommendedName>
</protein>
<evidence type="ECO:0008006" key="3">
    <source>
        <dbReference type="Google" id="ProtNLM"/>
    </source>
</evidence>
<dbReference type="AlphaFoldDB" id="A0A1G9XI23"/>
<sequence>MLYDMNMQEGMRPIGYWFKRLDGLLEADFAASLADSGIDRRMWQVLNTLAAGARTRAELSAAMAPFDETDAVAALLAREWISKTEATFALTDAGREGHRATAARVRDARRRITNGISDEDYATTVAVLDRMAANLTASSSPPPGS</sequence>
<evidence type="ECO:0000313" key="1">
    <source>
        <dbReference type="EMBL" id="SDM96370.1"/>
    </source>
</evidence>
<dbReference type="Proteomes" id="UP000183376">
    <property type="component" value="Chromosome I"/>
</dbReference>
<dbReference type="EMBL" id="LT629701">
    <property type="protein sequence ID" value="SDM96370.1"/>
    <property type="molecule type" value="Genomic_DNA"/>
</dbReference>
<name>A0A1G9XI23_ALLAB</name>
<dbReference type="InterPro" id="IPR036390">
    <property type="entry name" value="WH_DNA-bd_sf"/>
</dbReference>
<organism evidence="1 2">
    <name type="scientific">Allokutzneria albata</name>
    <name type="common">Kibdelosporangium albatum</name>
    <dbReference type="NCBI Taxonomy" id="211114"/>
    <lineage>
        <taxon>Bacteria</taxon>
        <taxon>Bacillati</taxon>
        <taxon>Actinomycetota</taxon>
        <taxon>Actinomycetes</taxon>
        <taxon>Pseudonocardiales</taxon>
        <taxon>Pseudonocardiaceae</taxon>
        <taxon>Allokutzneria</taxon>
    </lineage>
</organism>
<dbReference type="InterPro" id="IPR036388">
    <property type="entry name" value="WH-like_DNA-bd_sf"/>
</dbReference>
<reference evidence="1 2" key="1">
    <citation type="submission" date="2016-10" db="EMBL/GenBank/DDBJ databases">
        <authorList>
            <person name="de Groot N.N."/>
        </authorList>
    </citation>
    <scope>NUCLEOTIDE SEQUENCE [LARGE SCALE GENOMIC DNA]</scope>
    <source>
        <strain evidence="1 2">DSM 44149</strain>
    </source>
</reference>
<dbReference type="Gene3D" id="1.10.10.10">
    <property type="entry name" value="Winged helix-like DNA-binding domain superfamily/Winged helix DNA-binding domain"/>
    <property type="match status" value="1"/>
</dbReference>
<proteinExistence type="predicted"/>
<dbReference type="eggNOG" id="COG1846">
    <property type="taxonomic scope" value="Bacteria"/>
</dbReference>
<accession>A0A1G9XI23</accession>
<dbReference type="SUPFAM" id="SSF46785">
    <property type="entry name" value="Winged helix' DNA-binding domain"/>
    <property type="match status" value="1"/>
</dbReference>
<keyword evidence="2" id="KW-1185">Reference proteome</keyword>
<gene>
    <name evidence="1" type="ORF">SAMN04489726_4222</name>
</gene>
<evidence type="ECO:0000313" key="2">
    <source>
        <dbReference type="Proteomes" id="UP000183376"/>
    </source>
</evidence>